<dbReference type="CDD" id="cd03443">
    <property type="entry name" value="PaaI_thioesterase"/>
    <property type="match status" value="1"/>
</dbReference>
<dbReference type="Gene3D" id="3.10.129.10">
    <property type="entry name" value="Hotdog Thioesterase"/>
    <property type="match status" value="1"/>
</dbReference>
<gene>
    <name evidence="4" type="ORF">EVA92_01420</name>
</gene>
<dbReference type="EMBL" id="SHBE01000002">
    <property type="protein sequence ID" value="RZO26838.1"/>
    <property type="molecule type" value="Genomic_DNA"/>
</dbReference>
<evidence type="ECO:0000256" key="2">
    <source>
        <dbReference type="ARBA" id="ARBA00022801"/>
    </source>
</evidence>
<dbReference type="AlphaFoldDB" id="A0A520N034"/>
<dbReference type="Proteomes" id="UP000315825">
    <property type="component" value="Unassembled WGS sequence"/>
</dbReference>
<dbReference type="NCBIfam" id="TIGR00369">
    <property type="entry name" value="unchar_dom_1"/>
    <property type="match status" value="1"/>
</dbReference>
<name>A0A520N034_9GAMM</name>
<dbReference type="PANTHER" id="PTHR43240">
    <property type="entry name" value="1,4-DIHYDROXY-2-NAPHTHOYL-COA THIOESTERASE 1"/>
    <property type="match status" value="1"/>
</dbReference>
<evidence type="ECO:0000256" key="1">
    <source>
        <dbReference type="ARBA" id="ARBA00008324"/>
    </source>
</evidence>
<comment type="similarity">
    <text evidence="1">Belongs to the thioesterase PaaI family.</text>
</comment>
<comment type="caution">
    <text evidence="4">The sequence shown here is derived from an EMBL/GenBank/DDBJ whole genome shotgun (WGS) entry which is preliminary data.</text>
</comment>
<dbReference type="GO" id="GO:0061522">
    <property type="term" value="F:1,4-dihydroxy-2-naphthoyl-CoA thioesterase activity"/>
    <property type="evidence" value="ECO:0007669"/>
    <property type="project" value="TreeGrafter"/>
</dbReference>
<sequence length="145" mass="16088">MSIWFKDYKISDFKDSSVNIDEHLGIEFLEIGKDYFKSRMPVDSRTKQPLGLLHGGASCVLAESTASFAAFLTIDPTKKTVVGLSLVANHIRTATSGHVFACAKAIHIGKSTSIWNVEITNDRDELISKITFTAMHKELKKENTI</sequence>
<evidence type="ECO:0000259" key="3">
    <source>
        <dbReference type="Pfam" id="PF03061"/>
    </source>
</evidence>
<accession>A0A520N034</accession>
<evidence type="ECO:0000313" key="4">
    <source>
        <dbReference type="EMBL" id="RZO26838.1"/>
    </source>
</evidence>
<reference evidence="4 5" key="1">
    <citation type="submission" date="2019-02" db="EMBL/GenBank/DDBJ databases">
        <title>Prokaryotic population dynamics and viral predation in marine succession experiment using metagenomics: the confinement effect.</title>
        <authorList>
            <person name="Haro-Moreno J.M."/>
            <person name="Rodriguez-Valera F."/>
            <person name="Lopez-Perez M."/>
        </authorList>
    </citation>
    <scope>NUCLEOTIDE SEQUENCE [LARGE SCALE GENOMIC DNA]</scope>
    <source>
        <strain evidence="4">MED-G159</strain>
    </source>
</reference>
<dbReference type="Pfam" id="PF03061">
    <property type="entry name" value="4HBT"/>
    <property type="match status" value="1"/>
</dbReference>
<keyword evidence="2" id="KW-0378">Hydrolase</keyword>
<proteinExistence type="inferred from homology"/>
<dbReference type="InterPro" id="IPR003736">
    <property type="entry name" value="PAAI_dom"/>
</dbReference>
<protein>
    <submittedName>
        <fullName evidence="4">PaaI family thioesterase</fullName>
    </submittedName>
</protein>
<evidence type="ECO:0000313" key="5">
    <source>
        <dbReference type="Proteomes" id="UP000315825"/>
    </source>
</evidence>
<organism evidence="4 5">
    <name type="scientific">SAR86 cluster bacterium</name>
    <dbReference type="NCBI Taxonomy" id="2030880"/>
    <lineage>
        <taxon>Bacteria</taxon>
        <taxon>Pseudomonadati</taxon>
        <taxon>Pseudomonadota</taxon>
        <taxon>Gammaproteobacteria</taxon>
        <taxon>SAR86 cluster</taxon>
    </lineage>
</organism>
<dbReference type="SUPFAM" id="SSF54637">
    <property type="entry name" value="Thioesterase/thiol ester dehydrase-isomerase"/>
    <property type="match status" value="1"/>
</dbReference>
<dbReference type="InterPro" id="IPR006683">
    <property type="entry name" value="Thioestr_dom"/>
</dbReference>
<dbReference type="InterPro" id="IPR029069">
    <property type="entry name" value="HotDog_dom_sf"/>
</dbReference>
<dbReference type="PANTHER" id="PTHR43240:SF5">
    <property type="entry name" value="1,4-DIHYDROXY-2-NAPHTHOYL-COA THIOESTERASE 1"/>
    <property type="match status" value="1"/>
</dbReference>
<dbReference type="GO" id="GO:0005829">
    <property type="term" value="C:cytosol"/>
    <property type="evidence" value="ECO:0007669"/>
    <property type="project" value="TreeGrafter"/>
</dbReference>
<feature type="domain" description="Thioesterase" evidence="3">
    <location>
        <begin position="51"/>
        <end position="126"/>
    </location>
</feature>